<comment type="caution">
    <text evidence="2">The sequence shown here is derived from an EMBL/GenBank/DDBJ whole genome shotgun (WGS) entry which is preliminary data.</text>
</comment>
<organism evidence="2 3">
    <name type="scientific">Streptomyces dioscori</name>
    <dbReference type="NCBI Taxonomy" id="2109333"/>
    <lineage>
        <taxon>Bacteria</taxon>
        <taxon>Bacillati</taxon>
        <taxon>Actinomycetota</taxon>
        <taxon>Actinomycetes</taxon>
        <taxon>Kitasatosporales</taxon>
        <taxon>Streptomycetaceae</taxon>
        <taxon>Streptomyces</taxon>
        <taxon>Streptomyces aurantiacus group</taxon>
    </lineage>
</organism>
<dbReference type="InterPro" id="IPR002575">
    <property type="entry name" value="Aminoglycoside_PTrfase"/>
</dbReference>
<proteinExistence type="predicted"/>
<dbReference type="PANTHER" id="PTHR21310">
    <property type="entry name" value="AMINOGLYCOSIDE PHOSPHOTRANSFERASE-RELATED-RELATED"/>
    <property type="match status" value="1"/>
</dbReference>
<name>A0A2P8PXJ4_9ACTN</name>
<dbReference type="PANTHER" id="PTHR21310:SF15">
    <property type="entry name" value="AMINOGLYCOSIDE PHOSPHOTRANSFERASE DOMAIN-CONTAINING PROTEIN"/>
    <property type="match status" value="1"/>
</dbReference>
<dbReference type="OrthoDB" id="2801014at2"/>
<dbReference type="InterPro" id="IPR051678">
    <property type="entry name" value="AGP_Transferase"/>
</dbReference>
<gene>
    <name evidence="2" type="ORF">C6Y14_34525</name>
</gene>
<protein>
    <submittedName>
        <fullName evidence="2">Phosphotransferase</fullName>
    </submittedName>
</protein>
<dbReference type="GO" id="GO:0016740">
    <property type="term" value="F:transferase activity"/>
    <property type="evidence" value="ECO:0007669"/>
    <property type="project" value="UniProtKB-KW"/>
</dbReference>
<dbReference type="RefSeq" id="WP_107020834.1">
    <property type="nucleotide sequence ID" value="NZ_KZ679054.1"/>
</dbReference>
<keyword evidence="3" id="KW-1185">Reference proteome</keyword>
<evidence type="ECO:0000313" key="2">
    <source>
        <dbReference type="EMBL" id="PSM38712.1"/>
    </source>
</evidence>
<dbReference type="InterPro" id="IPR011009">
    <property type="entry name" value="Kinase-like_dom_sf"/>
</dbReference>
<sequence length="308" mass="34351">MLPLVETGEELDAVVRDEALLRPAVADLCERLGLVPKQMVRYIEGSLPVYSIGAAHVLKLFPAFEKLDARREERMLSHVYGKLPVPTPQLHSAGAYKNGWSFVLMSRLPGEGLADAWSRIPAADQDRIVTEAGETLAALHALSPGPLSGLVGPSDWGLFVDAQRANAVEQQRESGLPEVWLEQIPWFLNSVPLPAPSRRVLLHTEFMREHLTVDPDGWRLTGLFDFEPVLTGHPAYDFVNVGLFLSCGQPRLLKRFYEAYGRPPFDPRTVMAYTLLHVYSDLASYLRMLPKPPEPTLDSLALTWFGTD</sequence>
<accession>A0A2P8PXJ4</accession>
<dbReference type="SUPFAM" id="SSF56112">
    <property type="entry name" value="Protein kinase-like (PK-like)"/>
    <property type="match status" value="1"/>
</dbReference>
<dbReference type="CDD" id="cd05120">
    <property type="entry name" value="APH_ChoK_like"/>
    <property type="match status" value="1"/>
</dbReference>
<dbReference type="Pfam" id="PF01636">
    <property type="entry name" value="APH"/>
    <property type="match status" value="1"/>
</dbReference>
<reference evidence="2 3" key="1">
    <citation type="submission" date="2018-03" db="EMBL/GenBank/DDBJ databases">
        <title>Streptomyces dioscori sp. nov., a novel endophytic actinobacterium isolated from bulbil of Dioscorea bulbifera L.</title>
        <authorList>
            <person name="Zhikuan W."/>
        </authorList>
    </citation>
    <scope>NUCLEOTIDE SEQUENCE [LARGE SCALE GENOMIC DNA]</scope>
    <source>
        <strain evidence="2 3">A217</strain>
    </source>
</reference>
<feature type="domain" description="Aminoglycoside phosphotransferase" evidence="1">
    <location>
        <begin position="57"/>
        <end position="271"/>
    </location>
</feature>
<dbReference type="PIRSF" id="PIRSF000707">
    <property type="entry name" value="Hygromycin-B_kinase"/>
    <property type="match status" value="1"/>
</dbReference>
<evidence type="ECO:0000313" key="3">
    <source>
        <dbReference type="Proteomes" id="UP000240429"/>
    </source>
</evidence>
<evidence type="ECO:0000259" key="1">
    <source>
        <dbReference type="Pfam" id="PF01636"/>
    </source>
</evidence>
<dbReference type="AlphaFoldDB" id="A0A2P8PXJ4"/>
<dbReference type="EMBL" id="PYBJ01000028">
    <property type="protein sequence ID" value="PSM38712.1"/>
    <property type="molecule type" value="Genomic_DNA"/>
</dbReference>
<dbReference type="InterPro" id="IPR016259">
    <property type="entry name" value="Hygromycin-B_Kinase"/>
</dbReference>
<dbReference type="Gene3D" id="3.90.1200.10">
    <property type="match status" value="1"/>
</dbReference>
<dbReference type="Proteomes" id="UP000240429">
    <property type="component" value="Unassembled WGS sequence"/>
</dbReference>
<keyword evidence="2" id="KW-0808">Transferase</keyword>